<evidence type="ECO:0000256" key="5">
    <source>
        <dbReference type="PIRSR" id="PIRSR602129-50"/>
    </source>
</evidence>
<dbReference type="AlphaFoldDB" id="A0A1Y1Y0I2"/>
<dbReference type="OrthoDB" id="2161780at2759"/>
<dbReference type="GO" id="GO:0030170">
    <property type="term" value="F:pyridoxal phosphate binding"/>
    <property type="evidence" value="ECO:0007669"/>
    <property type="project" value="InterPro"/>
</dbReference>
<dbReference type="PRINTS" id="PR00800">
    <property type="entry name" value="YHDCRBOXLASE"/>
</dbReference>
<dbReference type="InterPro" id="IPR015421">
    <property type="entry name" value="PyrdxlP-dep_Trfase_major"/>
</dbReference>
<dbReference type="InterPro" id="IPR002129">
    <property type="entry name" value="PyrdxlP-dep_de-COase"/>
</dbReference>
<evidence type="ECO:0000313" key="8">
    <source>
        <dbReference type="Proteomes" id="UP000193498"/>
    </source>
</evidence>
<gene>
    <name evidence="7" type="ORF">K493DRAFT_304314</name>
</gene>
<keyword evidence="3 5" id="KW-0663">Pyridoxal phosphate</keyword>
<comment type="similarity">
    <text evidence="2 6">Belongs to the group II decarboxylase family.</text>
</comment>
<dbReference type="STRING" id="1314790.A0A1Y1Y0I2"/>
<accession>A0A1Y1Y0I2</accession>
<keyword evidence="4 6" id="KW-0456">Lyase</keyword>
<dbReference type="SUPFAM" id="SSF53383">
    <property type="entry name" value="PLP-dependent transferases"/>
    <property type="match status" value="1"/>
</dbReference>
<organism evidence="7 8">
    <name type="scientific">Basidiobolus meristosporus CBS 931.73</name>
    <dbReference type="NCBI Taxonomy" id="1314790"/>
    <lineage>
        <taxon>Eukaryota</taxon>
        <taxon>Fungi</taxon>
        <taxon>Fungi incertae sedis</taxon>
        <taxon>Zoopagomycota</taxon>
        <taxon>Entomophthoromycotina</taxon>
        <taxon>Basidiobolomycetes</taxon>
        <taxon>Basidiobolales</taxon>
        <taxon>Basidiobolaceae</taxon>
        <taxon>Basidiobolus</taxon>
    </lineage>
</organism>
<dbReference type="InterPro" id="IPR010977">
    <property type="entry name" value="Aromatic_deC"/>
</dbReference>
<dbReference type="Gene3D" id="3.90.1150.10">
    <property type="entry name" value="Aspartate Aminotransferase, domain 1"/>
    <property type="match status" value="1"/>
</dbReference>
<dbReference type="GO" id="GO:0016740">
    <property type="term" value="F:transferase activity"/>
    <property type="evidence" value="ECO:0007669"/>
    <property type="project" value="UniProtKB-KW"/>
</dbReference>
<evidence type="ECO:0000256" key="1">
    <source>
        <dbReference type="ARBA" id="ARBA00001933"/>
    </source>
</evidence>
<dbReference type="Proteomes" id="UP000193498">
    <property type="component" value="Unassembled WGS sequence"/>
</dbReference>
<dbReference type="InterPro" id="IPR015422">
    <property type="entry name" value="PyrdxlP-dep_Trfase_small"/>
</dbReference>
<dbReference type="InterPro" id="IPR021115">
    <property type="entry name" value="Pyridoxal-P_BS"/>
</dbReference>
<dbReference type="PANTHER" id="PTHR11999:SF165">
    <property type="entry name" value="DECARBOXYLASE, PUTATIVE (AFU_ORTHOLOGUE AFUA_2G04980)-RELATED"/>
    <property type="match status" value="1"/>
</dbReference>
<dbReference type="EMBL" id="MCFE01000339">
    <property type="protein sequence ID" value="ORX91134.1"/>
    <property type="molecule type" value="Genomic_DNA"/>
</dbReference>
<dbReference type="Pfam" id="PF00282">
    <property type="entry name" value="Pyridoxal_deC"/>
    <property type="match status" value="1"/>
</dbReference>
<dbReference type="GO" id="GO:0016831">
    <property type="term" value="F:carboxy-lyase activity"/>
    <property type="evidence" value="ECO:0007669"/>
    <property type="project" value="InterPro"/>
</dbReference>
<dbReference type="PANTHER" id="PTHR11999">
    <property type="entry name" value="GROUP II PYRIDOXAL-5-PHOSPHATE DECARBOXYLASE"/>
    <property type="match status" value="1"/>
</dbReference>
<evidence type="ECO:0000256" key="2">
    <source>
        <dbReference type="ARBA" id="ARBA00009533"/>
    </source>
</evidence>
<name>A0A1Y1Y0I2_9FUNG</name>
<reference evidence="7 8" key="1">
    <citation type="submission" date="2016-07" db="EMBL/GenBank/DDBJ databases">
        <title>Pervasive Adenine N6-methylation of Active Genes in Fungi.</title>
        <authorList>
            <consortium name="DOE Joint Genome Institute"/>
            <person name="Mondo S.J."/>
            <person name="Dannebaum R.O."/>
            <person name="Kuo R.C."/>
            <person name="Labutti K."/>
            <person name="Haridas S."/>
            <person name="Kuo A."/>
            <person name="Salamov A."/>
            <person name="Ahrendt S.R."/>
            <person name="Lipzen A."/>
            <person name="Sullivan W."/>
            <person name="Andreopoulos W.B."/>
            <person name="Clum A."/>
            <person name="Lindquist E."/>
            <person name="Daum C."/>
            <person name="Ramamoorthy G.K."/>
            <person name="Gryganskyi A."/>
            <person name="Culley D."/>
            <person name="Magnuson J.K."/>
            <person name="James T.Y."/>
            <person name="O'Malley M.A."/>
            <person name="Stajich J.E."/>
            <person name="Spatafora J.W."/>
            <person name="Visel A."/>
            <person name="Grigoriev I.V."/>
        </authorList>
    </citation>
    <scope>NUCLEOTIDE SEQUENCE [LARGE SCALE GENOMIC DNA]</scope>
    <source>
        <strain evidence="7 8">CBS 931.73</strain>
    </source>
</reference>
<dbReference type="GO" id="GO:0019752">
    <property type="term" value="P:carboxylic acid metabolic process"/>
    <property type="evidence" value="ECO:0007669"/>
    <property type="project" value="InterPro"/>
</dbReference>
<comment type="caution">
    <text evidence="7">The sequence shown here is derived from an EMBL/GenBank/DDBJ whole genome shotgun (WGS) entry which is preliminary data.</text>
</comment>
<protein>
    <submittedName>
        <fullName evidence="7">PLP-dependent transferase</fullName>
    </submittedName>
</protein>
<keyword evidence="7" id="KW-0808">Transferase</keyword>
<proteinExistence type="inferred from homology"/>
<evidence type="ECO:0000256" key="6">
    <source>
        <dbReference type="RuleBase" id="RU000382"/>
    </source>
</evidence>
<dbReference type="Gene3D" id="3.40.640.10">
    <property type="entry name" value="Type I PLP-dependent aspartate aminotransferase-like (Major domain)"/>
    <property type="match status" value="1"/>
</dbReference>
<comment type="cofactor">
    <cofactor evidence="1 5 6">
        <name>pyridoxal 5'-phosphate</name>
        <dbReference type="ChEBI" id="CHEBI:597326"/>
    </cofactor>
</comment>
<evidence type="ECO:0000256" key="4">
    <source>
        <dbReference type="ARBA" id="ARBA00023239"/>
    </source>
</evidence>
<feature type="modified residue" description="N6-(pyridoxal phosphate)lysine" evidence="5">
    <location>
        <position position="307"/>
    </location>
</feature>
<evidence type="ECO:0000313" key="7">
    <source>
        <dbReference type="EMBL" id="ORX91134.1"/>
    </source>
</evidence>
<dbReference type="InParanoid" id="A0A1Y1Y0I2"/>
<dbReference type="GO" id="GO:0006520">
    <property type="term" value="P:amino acid metabolic process"/>
    <property type="evidence" value="ECO:0007669"/>
    <property type="project" value="InterPro"/>
</dbReference>
<dbReference type="PROSITE" id="PS00392">
    <property type="entry name" value="DDC_GAD_HDC_YDC"/>
    <property type="match status" value="1"/>
</dbReference>
<sequence length="481" mass="53467">MDVGSPELRKHLLRIIELALFRHENLHQLPTLPEMDELLTQARDATLLQQKLPIEGQSLTATMDEVFESILPSLTNAAGPKWFGLVTGGVTPAALLGDWLTPLYDSNLIVHLPEESIATVLEQHALDMVLDLCDLPRDRFVGKTLTTGASASNVLALAQGRQWVCATRWNIDSAEDGMCGKVVKVLGVKVHASILKAMSVVGLGRKNYIEVSQEGSILAWDLEKLEALLKEYKETDTTGAIVVASFGEVNTGAFVSDIPRVRELCDKYQAWLHIDAAFGMYARASKAYAHLSPHLELADSITSDGHKWLNVPYDCGLYYTRHLDVSLQVFGGIKAAYLETNATADSIPNPMSTNIESSRRFRALPLYMSLKTYGAEGYTKMIESNCLFAKKLADWLQQHPLYELITPCHLNIVLFRGAGERWVGRARHQELIRALKATGDIYVTATEWNGQEAIRAAISNWRTDFERDFEVVTNALEKAVQ</sequence>
<dbReference type="InterPro" id="IPR015424">
    <property type="entry name" value="PyrdxlP-dep_Trfase"/>
</dbReference>
<evidence type="ECO:0000256" key="3">
    <source>
        <dbReference type="ARBA" id="ARBA00022898"/>
    </source>
</evidence>
<dbReference type="GO" id="GO:0005737">
    <property type="term" value="C:cytoplasm"/>
    <property type="evidence" value="ECO:0007669"/>
    <property type="project" value="TreeGrafter"/>
</dbReference>
<keyword evidence="8" id="KW-1185">Reference proteome</keyword>